<comment type="caution">
    <text evidence="1">The sequence shown here is derived from an EMBL/GenBank/DDBJ whole genome shotgun (WGS) entry which is preliminary data.</text>
</comment>
<proteinExistence type="predicted"/>
<protein>
    <submittedName>
        <fullName evidence="1">Uncharacterized protein</fullName>
    </submittedName>
</protein>
<organism evidence="1 2">
    <name type="scientific">Stylosanthes scabra</name>
    <dbReference type="NCBI Taxonomy" id="79078"/>
    <lineage>
        <taxon>Eukaryota</taxon>
        <taxon>Viridiplantae</taxon>
        <taxon>Streptophyta</taxon>
        <taxon>Embryophyta</taxon>
        <taxon>Tracheophyta</taxon>
        <taxon>Spermatophyta</taxon>
        <taxon>Magnoliopsida</taxon>
        <taxon>eudicotyledons</taxon>
        <taxon>Gunneridae</taxon>
        <taxon>Pentapetalae</taxon>
        <taxon>rosids</taxon>
        <taxon>fabids</taxon>
        <taxon>Fabales</taxon>
        <taxon>Fabaceae</taxon>
        <taxon>Papilionoideae</taxon>
        <taxon>50 kb inversion clade</taxon>
        <taxon>dalbergioids sensu lato</taxon>
        <taxon>Dalbergieae</taxon>
        <taxon>Pterocarpus clade</taxon>
        <taxon>Stylosanthes</taxon>
    </lineage>
</organism>
<accession>A0ABU6SVF3</accession>
<sequence>MRGTLGRNASKLRSLLRKLPFFIFPGDKSIKMLMHQMTCLQVHFREKEVRKALRKLRKDMGSNDIRKKAKKRRELTLRGRALQLPWPRPTAAVAAPLRWLEEKVNSDRVAARSRMCRCANVCLVPK</sequence>
<evidence type="ECO:0000313" key="2">
    <source>
        <dbReference type="Proteomes" id="UP001341840"/>
    </source>
</evidence>
<evidence type="ECO:0000313" key="1">
    <source>
        <dbReference type="EMBL" id="MED6139728.1"/>
    </source>
</evidence>
<reference evidence="1 2" key="1">
    <citation type="journal article" date="2023" name="Plants (Basel)">
        <title>Bridging the Gap: Combining Genomics and Transcriptomics Approaches to Understand Stylosanthes scabra, an Orphan Legume from the Brazilian Caatinga.</title>
        <authorList>
            <person name="Ferreira-Neto J.R.C."/>
            <person name="da Silva M.D."/>
            <person name="Binneck E."/>
            <person name="de Melo N.F."/>
            <person name="da Silva R.H."/>
            <person name="de Melo A.L.T.M."/>
            <person name="Pandolfi V."/>
            <person name="Bustamante F.O."/>
            <person name="Brasileiro-Vidal A.C."/>
            <person name="Benko-Iseppon A.M."/>
        </authorList>
    </citation>
    <scope>NUCLEOTIDE SEQUENCE [LARGE SCALE GENOMIC DNA]</scope>
    <source>
        <tissue evidence="1">Leaves</tissue>
    </source>
</reference>
<dbReference type="EMBL" id="JASCZI010061902">
    <property type="protein sequence ID" value="MED6139728.1"/>
    <property type="molecule type" value="Genomic_DNA"/>
</dbReference>
<gene>
    <name evidence="1" type="ORF">PIB30_086537</name>
</gene>
<name>A0ABU6SVF3_9FABA</name>
<dbReference type="Proteomes" id="UP001341840">
    <property type="component" value="Unassembled WGS sequence"/>
</dbReference>
<keyword evidence="2" id="KW-1185">Reference proteome</keyword>